<dbReference type="PANTHER" id="PTHR34408:SF1">
    <property type="entry name" value="GLYCOSYL HYDROLASE FAMILY 19 DOMAIN-CONTAINING PROTEIN HI_1415"/>
    <property type="match status" value="1"/>
</dbReference>
<dbReference type="AlphaFoldDB" id="A0AA41X8S0"/>
<evidence type="ECO:0000313" key="6">
    <source>
        <dbReference type="Proteomes" id="UP001156102"/>
    </source>
</evidence>
<evidence type="ECO:0000256" key="1">
    <source>
        <dbReference type="ARBA" id="ARBA00030881"/>
    </source>
</evidence>
<dbReference type="Pfam" id="PF01510">
    <property type="entry name" value="Amidase_2"/>
    <property type="match status" value="1"/>
</dbReference>
<dbReference type="SMART" id="SM00644">
    <property type="entry name" value="Ami_2"/>
    <property type="match status" value="1"/>
</dbReference>
<name>A0AA41X8S0_9BACI</name>
<dbReference type="Gene3D" id="3.40.80.10">
    <property type="entry name" value="Peptidoglycan recognition protein-like"/>
    <property type="match status" value="1"/>
</dbReference>
<organism evidence="5 6">
    <name type="scientific">Ectobacillus ponti</name>
    <dbReference type="NCBI Taxonomy" id="2961894"/>
    <lineage>
        <taxon>Bacteria</taxon>
        <taxon>Bacillati</taxon>
        <taxon>Bacillota</taxon>
        <taxon>Bacilli</taxon>
        <taxon>Bacillales</taxon>
        <taxon>Bacillaceae</taxon>
        <taxon>Ectobacillus</taxon>
    </lineage>
</organism>
<feature type="domain" description="SH3b" evidence="3">
    <location>
        <begin position="208"/>
        <end position="269"/>
    </location>
</feature>
<feature type="domain" description="SH3b" evidence="3">
    <location>
        <begin position="364"/>
        <end position="417"/>
    </location>
</feature>
<dbReference type="Pfam" id="PF08239">
    <property type="entry name" value="SH3_3"/>
    <property type="match status" value="3"/>
</dbReference>
<dbReference type="CDD" id="cd06583">
    <property type="entry name" value="PGRP"/>
    <property type="match status" value="1"/>
</dbReference>
<keyword evidence="6" id="KW-1185">Reference proteome</keyword>
<accession>A0AA41X8S0</accession>
<sequence>MAFAMKYAVIARYLTAPSQRRSGTRANQIRFIVAHDTGNPNATAAANVRYYESSRNDLSASAHLFVDDREIIECIPALTGTPEKAWHVRYDVTGDNARYGADANDAAIGVELCFSDNGSINNEEAYRRYVWLLAFICYRFGLNPATAIIGHETLDPSRRDDPSNALRRTGRNFQTLINDVVKEYNSSVGGTATAPPATAPTPAPAGSIGVATILADTLNVRSAPSINAPVVSTVSRDGRYIVFAEQNGWYNVGTNQFISANPAYVSFAPATPAPAAAPATPAPAAAPSTPPAGVAPGVGTATILASSLNVRSGPGIDFPIVKTVSQGDRYRVFYEQNGWYNVGGNQFISASATFVRFTADAAGIGVATILATALNVRSGPSINAPVVKTVNQGERYVVFYEQDGWYNVGTNQFISASPSYVRFQSN</sequence>
<dbReference type="SUPFAM" id="SSF55846">
    <property type="entry name" value="N-acetylmuramoyl-L-alanine amidase-like"/>
    <property type="match status" value="1"/>
</dbReference>
<dbReference type="InterPro" id="IPR002502">
    <property type="entry name" value="Amidase_domain"/>
</dbReference>
<reference evidence="5" key="1">
    <citation type="submission" date="2022-07" db="EMBL/GenBank/DDBJ databases">
        <authorList>
            <person name="Li W.-J."/>
            <person name="Deng Q.-Q."/>
        </authorList>
    </citation>
    <scope>NUCLEOTIDE SEQUENCE</scope>
    <source>
        <strain evidence="5">SYSU M60031</strain>
    </source>
</reference>
<dbReference type="EMBL" id="JANCLT010000017">
    <property type="protein sequence ID" value="MCP8970994.1"/>
    <property type="molecule type" value="Genomic_DNA"/>
</dbReference>
<dbReference type="Proteomes" id="UP001156102">
    <property type="component" value="Unassembled WGS sequence"/>
</dbReference>
<dbReference type="SMART" id="SM00287">
    <property type="entry name" value="SH3b"/>
    <property type="match status" value="3"/>
</dbReference>
<dbReference type="Gene3D" id="2.30.30.40">
    <property type="entry name" value="SH3 Domains"/>
    <property type="match status" value="3"/>
</dbReference>
<dbReference type="InterPro" id="IPR036505">
    <property type="entry name" value="Amidase/PGRP_sf"/>
</dbReference>
<dbReference type="GO" id="GO:0009253">
    <property type="term" value="P:peptidoglycan catabolic process"/>
    <property type="evidence" value="ECO:0007669"/>
    <property type="project" value="InterPro"/>
</dbReference>
<evidence type="ECO:0000256" key="2">
    <source>
        <dbReference type="ARBA" id="ARBA00032390"/>
    </source>
</evidence>
<protein>
    <recommendedName>
        <fullName evidence="2">Autolysin</fullName>
    </recommendedName>
    <alternativeName>
        <fullName evidence="1">Cell wall hydrolase</fullName>
    </alternativeName>
</protein>
<dbReference type="RefSeq" id="WP_254760920.1">
    <property type="nucleotide sequence ID" value="NZ_JANCLT010000017.1"/>
</dbReference>
<feature type="domain" description="SH3b" evidence="3">
    <location>
        <begin position="298"/>
        <end position="355"/>
    </location>
</feature>
<evidence type="ECO:0000259" key="4">
    <source>
        <dbReference type="SMART" id="SM00644"/>
    </source>
</evidence>
<dbReference type="GO" id="GO:0008745">
    <property type="term" value="F:N-acetylmuramoyl-L-alanine amidase activity"/>
    <property type="evidence" value="ECO:0007669"/>
    <property type="project" value="InterPro"/>
</dbReference>
<gene>
    <name evidence="5" type="ORF">NK662_20950</name>
</gene>
<dbReference type="PANTHER" id="PTHR34408">
    <property type="entry name" value="FAMILY PROTEIN, PUTATIVE-RELATED"/>
    <property type="match status" value="1"/>
</dbReference>
<evidence type="ECO:0000313" key="5">
    <source>
        <dbReference type="EMBL" id="MCP8970994.1"/>
    </source>
</evidence>
<comment type="caution">
    <text evidence="5">The sequence shown here is derived from an EMBL/GenBank/DDBJ whole genome shotgun (WGS) entry which is preliminary data.</text>
</comment>
<dbReference type="InterPro" id="IPR003646">
    <property type="entry name" value="SH3-like_bac-type"/>
</dbReference>
<feature type="domain" description="N-acetylmuramoyl-L-alanine amidase" evidence="4">
    <location>
        <begin position="18"/>
        <end position="163"/>
    </location>
</feature>
<proteinExistence type="predicted"/>
<dbReference type="InterPro" id="IPR052354">
    <property type="entry name" value="Cell_Wall_Dynamics_Protein"/>
</dbReference>
<evidence type="ECO:0000259" key="3">
    <source>
        <dbReference type="SMART" id="SM00287"/>
    </source>
</evidence>